<comment type="caution">
    <text evidence="7">The sequence shown here is derived from an EMBL/GenBank/DDBJ whole genome shotgun (WGS) entry which is preliminary data.</text>
</comment>
<comment type="similarity">
    <text evidence="1">Belongs to the peptidase C48 family.</text>
</comment>
<evidence type="ECO:0000256" key="5">
    <source>
        <dbReference type="SAM" id="MobiDB-lite"/>
    </source>
</evidence>
<evidence type="ECO:0000256" key="4">
    <source>
        <dbReference type="SAM" id="Coils"/>
    </source>
</evidence>
<dbReference type="SUPFAM" id="SSF54001">
    <property type="entry name" value="Cysteine proteinases"/>
    <property type="match status" value="1"/>
</dbReference>
<feature type="compositionally biased region" description="Basic residues" evidence="5">
    <location>
        <begin position="141"/>
        <end position="159"/>
    </location>
</feature>
<sequence length="1389" mass="156670">MQRRAKISLGRLEISPRKKRSKANATLVNLDFHAKRKEMLRKKIAALTNVAPNSPPPSTTPSTPESSRNHRDDVSASPCSIDLDSEPDSSILAGSPAAPTTPSKRNNLHSLEASLDASPAQLMLFSGYDTPSFAASTPKTPKARRKKTEPKPRAPKKVRTAAEEAEGVIKRWKALLPTLEAAYLQYKECTIGKSLGDTRSPAHQCSGQCIVVDTEVHVYHVDHHRIRTFRSCSCQTLAQSLVLHGFFPTSPSQYRTAIAIDLLDLYQALCEHSSDAVTSLAAALETTYRRRGFRLLDSEGKAPTDPLRRALGHSLEWYDMLRNDIDRHLNDRLEDTKTKLPQLPDAISSITSSHTTSTAFSMVPAPKLTTIPHANTQPEASNQPATVIEEGEGEKPLAAGQCAGYLQRLCPACFGGQRFGESFQNGGDIHVALDGNFHHRHLKSGGDGVEFYDSYRFLDKEFVDAVGVRIEEARKKPPKPRNPVIPDEVIDADSESYKAAKGDKEQASSKRFDENGMMALVCRHDIPLLAASIDTPGEQQKFAIALLEDFFQQIPDHATVAVLYDVGCVLDRSLSMYDLLDESIVSRIQFATAVLHAYGHQWTCQIYYNPRMKKGLGLTDGEGNERLWSNLRKLIGLERRSSRKRRIWLLDRQCDAIAEDHREGLGTTIQRKLVKFVQKKEAEAVRQLRESKVPVQELRSLWEEQRSVQRSPKTHAPARLKKELEQVLKLQSEIRSLQASIDASRSAIKKMPFPPSDALFLLAELERTHSALTKKAEELYDSLNLPQNHPNLTNVPLEYLHTLLLARDTKIAIRAKAIASFQEFAQIDQAVGGAHEAIGTKAHQKTRQAISKRRPALENLIRRYNEYCAYLETSYDPSYNIPVPKPLPLKLSTLRDTESSGLWEDVWITASTSPPRWLTDDNVRTGIRAVLILDRCAEERRRLTKEAKNLCLWFRNELHALMVLINEPSFVGYRALLKLRLQDHLLLADQWSTFFIAKTTFEEQIKLVNQHVRLPICDEVPSVPAPFQPPLPLDNEDGDTEVGVGVDGTRDDSDSDSVVDMDDSETDGEDRGRADGRGEARDREVEKEQGEPVSSAAVDSDYDSDDEDIVVTGEVLALADLHDSEDSEDEGDQLHLEWRLPKELQIDAVIAQGIKNWTFPKLEGPWSCDRMVRLSRNPQVRHKFQARELAILENSTARLNEDCVNGCAILLQEQFSSMDTSVTVFSTFTIPSLMQKSSWTQAAWRVVQHTEYWSKRIWIIPIHSRTMEHWAVAIVKADTREIILFDSFASKKFLAEWLPKIQVTVSRLTEMARSQGQKIVYESLECLSDWVARPLRLSAVQHNGYDCGLWILWVMVGIFRGYDYAHLEERDVSKFRWFLKRLIRTLPRG</sequence>
<keyword evidence="2" id="KW-0645">Protease</keyword>
<dbReference type="PANTHER" id="PTHR33096">
    <property type="entry name" value="CXC2 DOMAIN-CONTAINING PROTEIN"/>
    <property type="match status" value="1"/>
</dbReference>
<dbReference type="Pfam" id="PF02902">
    <property type="entry name" value="Peptidase_C48"/>
    <property type="match status" value="1"/>
</dbReference>
<accession>A0ABR2ZL76</accession>
<evidence type="ECO:0000313" key="7">
    <source>
        <dbReference type="EMBL" id="KAL0061954.1"/>
    </source>
</evidence>
<evidence type="ECO:0000259" key="6">
    <source>
        <dbReference type="PROSITE" id="PS50600"/>
    </source>
</evidence>
<evidence type="ECO:0000256" key="1">
    <source>
        <dbReference type="ARBA" id="ARBA00005234"/>
    </source>
</evidence>
<feature type="compositionally biased region" description="Acidic residues" evidence="5">
    <location>
        <begin position="1053"/>
        <end position="1068"/>
    </location>
</feature>
<dbReference type="Pfam" id="PF18802">
    <property type="entry name" value="CxC1"/>
    <property type="match status" value="1"/>
</dbReference>
<dbReference type="PROSITE" id="PS50600">
    <property type="entry name" value="ULP_PROTEASE"/>
    <property type="match status" value="1"/>
</dbReference>
<proteinExistence type="inferred from homology"/>
<evidence type="ECO:0000256" key="3">
    <source>
        <dbReference type="ARBA" id="ARBA00022801"/>
    </source>
</evidence>
<gene>
    <name evidence="7" type="ORF">AAF712_011238</name>
</gene>
<evidence type="ECO:0000313" key="8">
    <source>
        <dbReference type="Proteomes" id="UP001437256"/>
    </source>
</evidence>
<dbReference type="InterPro" id="IPR003653">
    <property type="entry name" value="Peptidase_C48_C"/>
</dbReference>
<feature type="region of interest" description="Disordered" evidence="5">
    <location>
        <begin position="1"/>
        <end position="21"/>
    </location>
</feature>
<evidence type="ECO:0000256" key="2">
    <source>
        <dbReference type="ARBA" id="ARBA00022670"/>
    </source>
</evidence>
<reference evidence="7 8" key="1">
    <citation type="submission" date="2024-05" db="EMBL/GenBank/DDBJ databases">
        <title>A draft genome resource for the thread blight pathogen Marasmius tenuissimus strain MS-2.</title>
        <authorList>
            <person name="Yulfo-Soto G.E."/>
            <person name="Baruah I.K."/>
            <person name="Amoako-Attah I."/>
            <person name="Bukari Y."/>
            <person name="Meinhardt L.W."/>
            <person name="Bailey B.A."/>
            <person name="Cohen S.P."/>
        </authorList>
    </citation>
    <scope>NUCLEOTIDE SEQUENCE [LARGE SCALE GENOMIC DNA]</scope>
    <source>
        <strain evidence="7 8">MS-2</strain>
    </source>
</reference>
<feature type="region of interest" description="Disordered" evidence="5">
    <location>
        <begin position="133"/>
        <end position="162"/>
    </location>
</feature>
<dbReference type="Pfam" id="PF18758">
    <property type="entry name" value="KDZ"/>
    <property type="match status" value="1"/>
</dbReference>
<dbReference type="InterPro" id="IPR040521">
    <property type="entry name" value="KDZ"/>
</dbReference>
<dbReference type="InterPro" id="IPR041320">
    <property type="entry name" value="CxC1"/>
</dbReference>
<protein>
    <recommendedName>
        <fullName evidence="6">Ubiquitin-like protease family profile domain-containing protein</fullName>
    </recommendedName>
</protein>
<dbReference type="PANTHER" id="PTHR33096:SF1">
    <property type="entry name" value="CXC1-LIKE CYSTEINE CLUSTER ASSOCIATED WITH KDZ TRANSPOSASES DOMAIN-CONTAINING PROTEIN"/>
    <property type="match status" value="1"/>
</dbReference>
<keyword evidence="3" id="KW-0378">Hydrolase</keyword>
<keyword evidence="4" id="KW-0175">Coiled coil</keyword>
<dbReference type="InterPro" id="IPR038765">
    <property type="entry name" value="Papain-like_cys_pep_sf"/>
</dbReference>
<feature type="coiled-coil region" evidence="4">
    <location>
        <begin position="720"/>
        <end position="782"/>
    </location>
</feature>
<keyword evidence="8" id="KW-1185">Reference proteome</keyword>
<feature type="region of interest" description="Disordered" evidence="5">
    <location>
        <begin position="47"/>
        <end position="106"/>
    </location>
</feature>
<feature type="domain" description="Ubiquitin-like protease family profile" evidence="6">
    <location>
        <begin position="1182"/>
        <end position="1358"/>
    </location>
</feature>
<name>A0ABR2ZL76_9AGAR</name>
<organism evidence="7 8">
    <name type="scientific">Marasmius tenuissimus</name>
    <dbReference type="NCBI Taxonomy" id="585030"/>
    <lineage>
        <taxon>Eukaryota</taxon>
        <taxon>Fungi</taxon>
        <taxon>Dikarya</taxon>
        <taxon>Basidiomycota</taxon>
        <taxon>Agaricomycotina</taxon>
        <taxon>Agaricomycetes</taxon>
        <taxon>Agaricomycetidae</taxon>
        <taxon>Agaricales</taxon>
        <taxon>Marasmiineae</taxon>
        <taxon>Marasmiaceae</taxon>
        <taxon>Marasmius</taxon>
    </lineage>
</organism>
<dbReference type="Proteomes" id="UP001437256">
    <property type="component" value="Unassembled WGS sequence"/>
</dbReference>
<dbReference type="EMBL" id="JBBXMP010000119">
    <property type="protein sequence ID" value="KAL0061954.1"/>
    <property type="molecule type" value="Genomic_DNA"/>
</dbReference>
<feature type="compositionally biased region" description="Basic and acidic residues" evidence="5">
    <location>
        <begin position="1069"/>
        <end position="1090"/>
    </location>
</feature>
<feature type="region of interest" description="Disordered" evidence="5">
    <location>
        <begin position="1025"/>
        <end position="1105"/>
    </location>
</feature>
<dbReference type="Gene3D" id="3.40.395.10">
    <property type="entry name" value="Adenoviral Proteinase, Chain A"/>
    <property type="match status" value="1"/>
</dbReference>